<evidence type="ECO:0000256" key="4">
    <source>
        <dbReference type="ARBA" id="ARBA00023004"/>
    </source>
</evidence>
<dbReference type="InterPro" id="IPR009050">
    <property type="entry name" value="Globin-like_sf"/>
</dbReference>
<dbReference type="InterPro" id="IPR012292">
    <property type="entry name" value="Globin/Proto"/>
</dbReference>
<dbReference type="EMBL" id="NHNI01000001">
    <property type="protein sequence ID" value="OZY87661.1"/>
    <property type="molecule type" value="Genomic_DNA"/>
</dbReference>
<sequence>MMWQRLFKGWCVLSMTLLLSACANTAKEPSLYEALGQQAGIDKITHQLILNFARDERVKHRFKGVNMQKFKAGFVTYVCAIVEGPCQYKGDDMKTIHSGYRFTNTEFNAVVDNLILAMERCAIPVSTQNRLLAKLAPSYDDVVYR</sequence>
<evidence type="ECO:0000256" key="5">
    <source>
        <dbReference type="PIRSR" id="PIRSR601486-1"/>
    </source>
</evidence>
<dbReference type="SUPFAM" id="SSF46458">
    <property type="entry name" value="Globin-like"/>
    <property type="match status" value="1"/>
</dbReference>
<feature type="chain" id="PRO_5012786084" evidence="6">
    <location>
        <begin position="27"/>
        <end position="145"/>
    </location>
</feature>
<dbReference type="Pfam" id="PF01152">
    <property type="entry name" value="Bac_globin"/>
    <property type="match status" value="1"/>
</dbReference>
<gene>
    <name evidence="7" type="ORF">CBP51_12050</name>
</gene>
<keyword evidence="6" id="KW-0732">Signal</keyword>
<dbReference type="Gene3D" id="1.10.490.10">
    <property type="entry name" value="Globins"/>
    <property type="match status" value="1"/>
</dbReference>
<evidence type="ECO:0000256" key="1">
    <source>
        <dbReference type="ARBA" id="ARBA00022448"/>
    </source>
</evidence>
<evidence type="ECO:0000313" key="7">
    <source>
        <dbReference type="EMBL" id="OZY87661.1"/>
    </source>
</evidence>
<evidence type="ECO:0000313" key="8">
    <source>
        <dbReference type="Proteomes" id="UP000216101"/>
    </source>
</evidence>
<keyword evidence="8" id="KW-1185">Reference proteome</keyword>
<name>A0A266QE85_9GAMM</name>
<dbReference type="GO" id="GO:0020037">
    <property type="term" value="F:heme binding"/>
    <property type="evidence" value="ECO:0007669"/>
    <property type="project" value="InterPro"/>
</dbReference>
<dbReference type="Proteomes" id="UP000216101">
    <property type="component" value="Unassembled WGS sequence"/>
</dbReference>
<organism evidence="7 8">
    <name type="scientific">Cellvibrio mixtus</name>
    <dbReference type="NCBI Taxonomy" id="39650"/>
    <lineage>
        <taxon>Bacteria</taxon>
        <taxon>Pseudomonadati</taxon>
        <taxon>Pseudomonadota</taxon>
        <taxon>Gammaproteobacteria</taxon>
        <taxon>Cellvibrionales</taxon>
        <taxon>Cellvibrionaceae</taxon>
        <taxon>Cellvibrio</taxon>
    </lineage>
</organism>
<keyword evidence="3 5" id="KW-0479">Metal-binding</keyword>
<reference evidence="8" key="1">
    <citation type="submission" date="2017-05" db="EMBL/GenBank/DDBJ databases">
        <authorList>
            <person name="Barney B.M."/>
        </authorList>
    </citation>
    <scope>NUCLEOTIDE SEQUENCE [LARGE SCALE GENOMIC DNA]</scope>
    <source>
        <strain evidence="8">PSBB022</strain>
    </source>
</reference>
<dbReference type="PROSITE" id="PS51257">
    <property type="entry name" value="PROKAR_LIPOPROTEIN"/>
    <property type="match status" value="1"/>
</dbReference>
<feature type="signal peptide" evidence="6">
    <location>
        <begin position="1"/>
        <end position="26"/>
    </location>
</feature>
<evidence type="ECO:0000256" key="3">
    <source>
        <dbReference type="ARBA" id="ARBA00022723"/>
    </source>
</evidence>
<dbReference type="RefSeq" id="WP_094985018.1">
    <property type="nucleotide sequence ID" value="NZ_NHNI01000001.1"/>
</dbReference>
<evidence type="ECO:0000256" key="2">
    <source>
        <dbReference type="ARBA" id="ARBA00022617"/>
    </source>
</evidence>
<proteinExistence type="predicted"/>
<dbReference type="GO" id="GO:0046872">
    <property type="term" value="F:metal ion binding"/>
    <property type="evidence" value="ECO:0007669"/>
    <property type="project" value="UniProtKB-KW"/>
</dbReference>
<comment type="caution">
    <text evidence="7">The sequence shown here is derived from an EMBL/GenBank/DDBJ whole genome shotgun (WGS) entry which is preliminary data.</text>
</comment>
<keyword evidence="1" id="KW-0813">Transport</keyword>
<accession>A0A266QE85</accession>
<dbReference type="AlphaFoldDB" id="A0A266QE85"/>
<keyword evidence="4 5" id="KW-0408">Iron</keyword>
<feature type="binding site" description="distal binding residue" evidence="5">
    <location>
        <position position="97"/>
    </location>
    <ligand>
        <name>heme</name>
        <dbReference type="ChEBI" id="CHEBI:30413"/>
    </ligand>
    <ligandPart>
        <name>Fe</name>
        <dbReference type="ChEBI" id="CHEBI:18248"/>
    </ligandPart>
</feature>
<evidence type="ECO:0000256" key="6">
    <source>
        <dbReference type="SAM" id="SignalP"/>
    </source>
</evidence>
<dbReference type="GO" id="GO:0019825">
    <property type="term" value="F:oxygen binding"/>
    <property type="evidence" value="ECO:0007669"/>
    <property type="project" value="InterPro"/>
</dbReference>
<dbReference type="CDD" id="cd00454">
    <property type="entry name" value="TrHb1_N"/>
    <property type="match status" value="1"/>
</dbReference>
<protein>
    <submittedName>
        <fullName evidence="7">Globin</fullName>
    </submittedName>
</protein>
<dbReference type="InterPro" id="IPR001486">
    <property type="entry name" value="Hemoglobin_trunc"/>
</dbReference>
<keyword evidence="2 5" id="KW-0349">Heme</keyword>